<dbReference type="OrthoDB" id="7998779at2"/>
<proteinExistence type="predicted"/>
<reference evidence="1 2" key="1">
    <citation type="submission" date="2013-02" db="EMBL/GenBank/DDBJ databases">
        <authorList>
            <person name="Fiebig A."/>
            <person name="Goeker M."/>
            <person name="Klenk H.-P.P."/>
        </authorList>
    </citation>
    <scope>NUCLEOTIDE SEQUENCE [LARGE SCALE GENOMIC DNA]</scope>
    <source>
        <strain evidence="1 2">DSM 19309</strain>
    </source>
</reference>
<dbReference type="PATRIC" id="fig|442562.3.peg.4907"/>
<dbReference type="Gene3D" id="2.40.10.270">
    <property type="entry name" value="Bacteriophage SPP1 head-tail adaptor protein"/>
    <property type="match status" value="1"/>
</dbReference>
<dbReference type="NCBIfam" id="TIGR01563">
    <property type="entry name" value="gp16_SPP1"/>
    <property type="match status" value="1"/>
</dbReference>
<accession>A0A017HBB5</accession>
<dbReference type="InterPro" id="IPR038666">
    <property type="entry name" value="SSP1_head-tail_sf"/>
</dbReference>
<dbReference type="InterPro" id="IPR008767">
    <property type="entry name" value="Phage_SPP1_head-tail_adaptor"/>
</dbReference>
<sequence>MEQVLRAGQLDRRVQIRRATLADNGLEQAETWADHGAPLWASYAPVGDAERWAAGQMQATRMARFTLRWSPFSADIDAKDRLTFDGREWTILGAKEIGRRVSVELTAVAGAD</sequence>
<protein>
    <recommendedName>
        <fullName evidence="3">Phage head-tail adaptor</fullName>
    </recommendedName>
</protein>
<dbReference type="HOGENOM" id="CLU_147810_6_0_5"/>
<gene>
    <name evidence="1" type="ORF">Rumeso_04986</name>
</gene>
<name>A0A017HBB5_9RHOB</name>
<dbReference type="Proteomes" id="UP000019666">
    <property type="component" value="Unassembled WGS sequence"/>
</dbReference>
<keyword evidence="2" id="KW-1185">Reference proteome</keyword>
<comment type="caution">
    <text evidence="1">The sequence shown here is derived from an EMBL/GenBank/DDBJ whole genome shotgun (WGS) entry which is preliminary data.</text>
</comment>
<dbReference type="Pfam" id="PF05521">
    <property type="entry name" value="Phage_HCP"/>
    <property type="match status" value="1"/>
</dbReference>
<dbReference type="RefSeq" id="WP_037284378.1">
    <property type="nucleotide sequence ID" value="NZ_KK088637.1"/>
</dbReference>
<dbReference type="AlphaFoldDB" id="A0A017HBB5"/>
<dbReference type="STRING" id="442562.Rumeso_04986"/>
<evidence type="ECO:0000313" key="2">
    <source>
        <dbReference type="Proteomes" id="UP000019666"/>
    </source>
</evidence>
<evidence type="ECO:0008006" key="3">
    <source>
        <dbReference type="Google" id="ProtNLM"/>
    </source>
</evidence>
<dbReference type="EMBL" id="AOSK01000136">
    <property type="protein sequence ID" value="EYD71585.1"/>
    <property type="molecule type" value="Genomic_DNA"/>
</dbReference>
<evidence type="ECO:0000313" key="1">
    <source>
        <dbReference type="EMBL" id="EYD71585.1"/>
    </source>
</evidence>
<organism evidence="1 2">
    <name type="scientific">Rubellimicrobium mesophilum DSM 19309</name>
    <dbReference type="NCBI Taxonomy" id="442562"/>
    <lineage>
        <taxon>Bacteria</taxon>
        <taxon>Pseudomonadati</taxon>
        <taxon>Pseudomonadota</taxon>
        <taxon>Alphaproteobacteria</taxon>
        <taxon>Rhodobacterales</taxon>
        <taxon>Roseobacteraceae</taxon>
        <taxon>Rubellimicrobium</taxon>
    </lineage>
</organism>